<organism evidence="1 2">
    <name type="scientific">Halopolyspora algeriensis</name>
    <dbReference type="NCBI Taxonomy" id="1500506"/>
    <lineage>
        <taxon>Bacteria</taxon>
        <taxon>Bacillati</taxon>
        <taxon>Actinomycetota</taxon>
        <taxon>Actinomycetes</taxon>
        <taxon>Actinomycetes incertae sedis</taxon>
        <taxon>Halopolyspora</taxon>
    </lineage>
</organism>
<sequence length="228" mass="24449">MSCTWLMSPEVDVNRMNEKSSPSGVKPPGTVRQLQTSAALSLRDLAAIFEDMTTVVDCCEQILVRLTRSEAGLSDITVEALWTTALISYRRCFVPGPRGMGLTEEDVEATGMRGEVVEWHKLLEKLGAHHVDAGATSRETFVVGISQDSGGNANGVAITSAPRPRLDETTVRQTGHLALELSRLVDERINSHQETVYNAARAMTADALSSLPVVPVAGSESADSGSPE</sequence>
<evidence type="ECO:0000313" key="1">
    <source>
        <dbReference type="EMBL" id="RCW39637.1"/>
    </source>
</evidence>
<reference evidence="1 2" key="1">
    <citation type="submission" date="2018-07" db="EMBL/GenBank/DDBJ databases">
        <title>Genomic Encyclopedia of Type Strains, Phase III (KMG-III): the genomes of soil and plant-associated and newly described type strains.</title>
        <authorList>
            <person name="Whitman W."/>
        </authorList>
    </citation>
    <scope>NUCLEOTIDE SEQUENCE [LARGE SCALE GENOMIC DNA]</scope>
    <source>
        <strain evidence="1 2">CECT 8575</strain>
    </source>
</reference>
<dbReference type="EMBL" id="QPJC01000015">
    <property type="protein sequence ID" value="RCW39637.1"/>
    <property type="molecule type" value="Genomic_DNA"/>
</dbReference>
<comment type="caution">
    <text evidence="1">The sequence shown here is derived from an EMBL/GenBank/DDBJ whole genome shotgun (WGS) entry which is preliminary data.</text>
</comment>
<protein>
    <submittedName>
        <fullName evidence="1">Uncharacterized protein</fullName>
    </submittedName>
</protein>
<dbReference type="Proteomes" id="UP000253495">
    <property type="component" value="Unassembled WGS sequence"/>
</dbReference>
<gene>
    <name evidence="1" type="ORF">DFQ14_11513</name>
</gene>
<proteinExistence type="predicted"/>
<name>A0A368VEF1_9ACTN</name>
<evidence type="ECO:0000313" key="2">
    <source>
        <dbReference type="Proteomes" id="UP000253495"/>
    </source>
</evidence>
<accession>A0A368VEF1</accession>
<dbReference type="AlphaFoldDB" id="A0A368VEF1"/>
<keyword evidence="2" id="KW-1185">Reference proteome</keyword>